<gene>
    <name evidence="2" type="ORF">HHI36_017512</name>
</gene>
<sequence>MYFVLKYIEYPVFKFQPDPESRSPSITHSSLSAVSKTDGLARTSRKRSTSTSKQSGTTTLTVENMSETSILIENKEVLVNPDCYLGSILDYICEVACLPKNKNFAMSTMDGAPVNLNDGILSTPGLEIFEPKSTYFIILKDYDESGTEVMTPLLSKNSEMYSTLLMKIRNQSSIRVKKEKSATVQSLSRFRSKESIREKNRLKSGQSSRKDLKNTSSNLPPIKQKN</sequence>
<reference evidence="2 3" key="1">
    <citation type="journal article" date="2021" name="BMC Biol.">
        <title>Horizontally acquired antibacterial genes associated with adaptive radiation of ladybird beetles.</title>
        <authorList>
            <person name="Li H.S."/>
            <person name="Tang X.F."/>
            <person name="Huang Y.H."/>
            <person name="Xu Z.Y."/>
            <person name="Chen M.L."/>
            <person name="Du X.Y."/>
            <person name="Qiu B.Y."/>
            <person name="Chen P.T."/>
            <person name="Zhang W."/>
            <person name="Slipinski A."/>
            <person name="Escalona H.E."/>
            <person name="Waterhouse R.M."/>
            <person name="Zwick A."/>
            <person name="Pang H."/>
        </authorList>
    </citation>
    <scope>NUCLEOTIDE SEQUENCE [LARGE SCALE GENOMIC DNA]</scope>
    <source>
        <strain evidence="2">SYSU2018</strain>
    </source>
</reference>
<evidence type="ECO:0000313" key="3">
    <source>
        <dbReference type="Proteomes" id="UP001516400"/>
    </source>
</evidence>
<protein>
    <submittedName>
        <fullName evidence="2">Uncharacterized protein</fullName>
    </submittedName>
</protein>
<feature type="region of interest" description="Disordered" evidence="1">
    <location>
        <begin position="18"/>
        <end position="58"/>
    </location>
</feature>
<dbReference type="EMBL" id="JABFTP020000124">
    <property type="protein sequence ID" value="KAL3280004.1"/>
    <property type="molecule type" value="Genomic_DNA"/>
</dbReference>
<feature type="region of interest" description="Disordered" evidence="1">
    <location>
        <begin position="185"/>
        <end position="226"/>
    </location>
</feature>
<keyword evidence="3" id="KW-1185">Reference proteome</keyword>
<feature type="compositionally biased region" description="Low complexity" evidence="1">
    <location>
        <begin position="49"/>
        <end position="58"/>
    </location>
</feature>
<dbReference type="AlphaFoldDB" id="A0ABD2NN45"/>
<feature type="compositionally biased region" description="Polar residues" evidence="1">
    <location>
        <begin position="22"/>
        <end position="35"/>
    </location>
</feature>
<dbReference type="InterPro" id="IPR039471">
    <property type="entry name" value="CXorf65-like"/>
</dbReference>
<feature type="compositionally biased region" description="Basic and acidic residues" evidence="1">
    <location>
        <begin position="191"/>
        <end position="201"/>
    </location>
</feature>
<name>A0ABD2NN45_9CUCU</name>
<accession>A0ABD2NN45</accession>
<proteinExistence type="predicted"/>
<evidence type="ECO:0000256" key="1">
    <source>
        <dbReference type="SAM" id="MobiDB-lite"/>
    </source>
</evidence>
<organism evidence="2 3">
    <name type="scientific">Cryptolaemus montrouzieri</name>
    <dbReference type="NCBI Taxonomy" id="559131"/>
    <lineage>
        <taxon>Eukaryota</taxon>
        <taxon>Metazoa</taxon>
        <taxon>Ecdysozoa</taxon>
        <taxon>Arthropoda</taxon>
        <taxon>Hexapoda</taxon>
        <taxon>Insecta</taxon>
        <taxon>Pterygota</taxon>
        <taxon>Neoptera</taxon>
        <taxon>Endopterygota</taxon>
        <taxon>Coleoptera</taxon>
        <taxon>Polyphaga</taxon>
        <taxon>Cucujiformia</taxon>
        <taxon>Coccinelloidea</taxon>
        <taxon>Coccinellidae</taxon>
        <taxon>Scymninae</taxon>
        <taxon>Scymnini</taxon>
        <taxon>Cryptolaemus</taxon>
    </lineage>
</organism>
<evidence type="ECO:0000313" key="2">
    <source>
        <dbReference type="EMBL" id="KAL3280004.1"/>
    </source>
</evidence>
<comment type="caution">
    <text evidence="2">The sequence shown here is derived from an EMBL/GenBank/DDBJ whole genome shotgun (WGS) entry which is preliminary data.</text>
</comment>
<dbReference type="Pfam" id="PF15874">
    <property type="entry name" value="Il2rg"/>
    <property type="match status" value="1"/>
</dbReference>
<dbReference type="Proteomes" id="UP001516400">
    <property type="component" value="Unassembled WGS sequence"/>
</dbReference>